<dbReference type="Proteomes" id="UP000235036">
    <property type="component" value="Unassembled WGS sequence"/>
</dbReference>
<protein>
    <submittedName>
        <fullName evidence="4">SAM-dependent methyltransferase</fullName>
    </submittedName>
</protein>
<reference evidence="4 5" key="1">
    <citation type="submission" date="2017-08" db="EMBL/GenBank/DDBJ databases">
        <title>Genomes of Fischerella (Mastigocladus) sp. strains.</title>
        <authorList>
            <person name="Miller S.R."/>
        </authorList>
    </citation>
    <scope>NUCLEOTIDE SEQUENCE [LARGE SCALE GENOMIC DNA]</scope>
    <source>
        <strain evidence="4 5">CCMEE 5323</strain>
    </source>
</reference>
<evidence type="ECO:0000313" key="4">
    <source>
        <dbReference type="EMBL" id="PLZ86529.1"/>
    </source>
</evidence>
<comment type="caution">
    <text evidence="4">The sequence shown here is derived from an EMBL/GenBank/DDBJ whole genome shotgun (WGS) entry which is preliminary data.</text>
</comment>
<evidence type="ECO:0000313" key="5">
    <source>
        <dbReference type="Proteomes" id="UP000235036"/>
    </source>
</evidence>
<dbReference type="GO" id="GO:0008168">
    <property type="term" value="F:methyltransferase activity"/>
    <property type="evidence" value="ECO:0007669"/>
    <property type="project" value="UniProtKB-KW"/>
</dbReference>
<keyword evidence="2 4" id="KW-0808">Transferase</keyword>
<gene>
    <name evidence="4" type="ORF">CEN44_19905</name>
</gene>
<dbReference type="SUPFAM" id="SSF53335">
    <property type="entry name" value="S-adenosyl-L-methionine-dependent methyltransferases"/>
    <property type="match status" value="1"/>
</dbReference>
<feature type="domain" description="Methyltransferase" evidence="3">
    <location>
        <begin position="50"/>
        <end position="138"/>
    </location>
</feature>
<evidence type="ECO:0000256" key="1">
    <source>
        <dbReference type="ARBA" id="ARBA00022603"/>
    </source>
</evidence>
<proteinExistence type="predicted"/>
<keyword evidence="1 4" id="KW-0489">Methyltransferase</keyword>
<dbReference type="RefSeq" id="WP_102205542.1">
    <property type="nucleotide sequence ID" value="NZ_CAWNVR010000577.1"/>
</dbReference>
<name>A0A2N6JZ32_FISMU</name>
<dbReference type="InterPro" id="IPR029063">
    <property type="entry name" value="SAM-dependent_MTases_sf"/>
</dbReference>
<evidence type="ECO:0000256" key="2">
    <source>
        <dbReference type="ARBA" id="ARBA00022679"/>
    </source>
</evidence>
<dbReference type="Gene3D" id="3.40.50.150">
    <property type="entry name" value="Vaccinia Virus protein VP39"/>
    <property type="match status" value="1"/>
</dbReference>
<dbReference type="InterPro" id="IPR041698">
    <property type="entry name" value="Methyltransf_25"/>
</dbReference>
<dbReference type="GO" id="GO:0032259">
    <property type="term" value="P:methylation"/>
    <property type="evidence" value="ECO:0007669"/>
    <property type="project" value="UniProtKB-KW"/>
</dbReference>
<organism evidence="4 5">
    <name type="scientific">Fischerella muscicola CCMEE 5323</name>
    <dbReference type="NCBI Taxonomy" id="2019572"/>
    <lineage>
        <taxon>Bacteria</taxon>
        <taxon>Bacillati</taxon>
        <taxon>Cyanobacteriota</taxon>
        <taxon>Cyanophyceae</taxon>
        <taxon>Nostocales</taxon>
        <taxon>Hapalosiphonaceae</taxon>
        <taxon>Fischerella</taxon>
    </lineage>
</organism>
<dbReference type="PANTHER" id="PTHR43861">
    <property type="entry name" value="TRANS-ACONITATE 2-METHYLTRANSFERASE-RELATED"/>
    <property type="match status" value="1"/>
</dbReference>
<dbReference type="Pfam" id="PF13649">
    <property type="entry name" value="Methyltransf_25"/>
    <property type="match status" value="1"/>
</dbReference>
<dbReference type="EMBL" id="NRQW01000457">
    <property type="protein sequence ID" value="PLZ86529.1"/>
    <property type="molecule type" value="Genomic_DNA"/>
</dbReference>
<dbReference type="CDD" id="cd02440">
    <property type="entry name" value="AdoMet_MTases"/>
    <property type="match status" value="1"/>
</dbReference>
<dbReference type="PANTHER" id="PTHR43861:SF1">
    <property type="entry name" value="TRANS-ACONITATE 2-METHYLTRANSFERASE"/>
    <property type="match status" value="1"/>
</dbReference>
<dbReference type="AlphaFoldDB" id="A0A2N6JZ32"/>
<keyword evidence="5" id="KW-1185">Reference proteome</keyword>
<accession>A0A2N6JZ32</accession>
<evidence type="ECO:0000259" key="3">
    <source>
        <dbReference type="Pfam" id="PF13649"/>
    </source>
</evidence>
<sequence length="246" mass="27830">MYGQAGPDFYDNEAVFPTYMSHRQRADTPNDTLEKPVIMDLIGCITGKRILDLGCGDAAIGRELLDHGAASYTGIEGSHRMAAVATNKLADTTGQIIEQRIENWTYPHAAFDLVIARLSLHYVADLAAIYTQIFNALTAVGLFVFSVEHPVITSCNRGWTSGTLRQDWVVDDYFTTGLRVTHWLGGTVQKYHRTVEDYFHLLKEAGFIIEDLREARPQREHFQNVQTYERRKRIPLFLILAARKPA</sequence>